<evidence type="ECO:0000313" key="1">
    <source>
        <dbReference type="EMBL" id="KKM04660.1"/>
    </source>
</evidence>
<comment type="caution">
    <text evidence="1">The sequence shown here is derived from an EMBL/GenBank/DDBJ whole genome shotgun (WGS) entry which is preliminary data.</text>
</comment>
<name>A0A0F9H0U4_9ZZZZ</name>
<protein>
    <submittedName>
        <fullName evidence="1">Uncharacterized protein</fullName>
    </submittedName>
</protein>
<gene>
    <name evidence="1" type="ORF">LCGC14_1762020</name>
</gene>
<sequence length="79" mass="9195">MEQFIEKAAEPKESNSDWDLALKISKALPDMLKDRKEIQQLLDIRGTEIEEDLFEEDEKIVKTLSTLDQMNQELTDNAK</sequence>
<organism evidence="1">
    <name type="scientific">marine sediment metagenome</name>
    <dbReference type="NCBI Taxonomy" id="412755"/>
    <lineage>
        <taxon>unclassified sequences</taxon>
        <taxon>metagenomes</taxon>
        <taxon>ecological metagenomes</taxon>
    </lineage>
</organism>
<dbReference type="AlphaFoldDB" id="A0A0F9H0U4"/>
<reference evidence="1" key="1">
    <citation type="journal article" date="2015" name="Nature">
        <title>Complex archaea that bridge the gap between prokaryotes and eukaryotes.</title>
        <authorList>
            <person name="Spang A."/>
            <person name="Saw J.H."/>
            <person name="Jorgensen S.L."/>
            <person name="Zaremba-Niedzwiedzka K."/>
            <person name="Martijn J."/>
            <person name="Lind A.E."/>
            <person name="van Eijk R."/>
            <person name="Schleper C."/>
            <person name="Guy L."/>
            <person name="Ettema T.J."/>
        </authorList>
    </citation>
    <scope>NUCLEOTIDE SEQUENCE</scope>
</reference>
<proteinExistence type="predicted"/>
<dbReference type="EMBL" id="LAZR01016406">
    <property type="protein sequence ID" value="KKM04660.1"/>
    <property type="molecule type" value="Genomic_DNA"/>
</dbReference>
<accession>A0A0F9H0U4</accession>